<dbReference type="AlphaFoldDB" id="A0A9X1SZB0"/>
<accession>A0A9X1SZB0</accession>
<gene>
    <name evidence="3" type="ORF">LR394_12985</name>
</gene>
<proteinExistence type="predicted"/>
<name>A0A9X1SZB0_9ACTN</name>
<keyword evidence="4" id="KW-1185">Reference proteome</keyword>
<feature type="transmembrane region" description="Helical" evidence="1">
    <location>
        <begin position="86"/>
        <end position="104"/>
    </location>
</feature>
<keyword evidence="1" id="KW-0812">Transmembrane</keyword>
<feature type="domain" description="DUF2231" evidence="2">
    <location>
        <begin position="7"/>
        <end position="148"/>
    </location>
</feature>
<dbReference type="EMBL" id="JAJOMB010000006">
    <property type="protein sequence ID" value="MCD5311818.1"/>
    <property type="molecule type" value="Genomic_DNA"/>
</dbReference>
<feature type="transmembrane region" description="Helical" evidence="1">
    <location>
        <begin position="116"/>
        <end position="136"/>
    </location>
</feature>
<sequence length="153" mass="16518">MDSIASLPAHPLIVHASVILIPVAAISVLLATVWPEFQRRAGRWPLGATTVAILLQVLTDESGRSLQDALGTDPAIERHAELAHQLGNWLFFLFLASAVATWLWRRQRSRAVPRALTACVALLAVVASVGTLQQVVRVGHSGAQAAWEEPAEH</sequence>
<reference evidence="3" key="1">
    <citation type="submission" date="2021-11" db="EMBL/GenBank/DDBJ databases">
        <title>Streptomyces corallinus and Kineosporia corallina sp. nov., two new coral-derived marine actinobacteria.</title>
        <authorList>
            <person name="Buangrab K."/>
            <person name="Sutthacheep M."/>
            <person name="Yeemin T."/>
            <person name="Harunari E."/>
            <person name="Igarashi Y."/>
            <person name="Sripreechasak P."/>
            <person name="Kanchanasin P."/>
            <person name="Tanasupawat S."/>
            <person name="Phongsopitanun W."/>
        </authorList>
    </citation>
    <scope>NUCLEOTIDE SEQUENCE</scope>
    <source>
        <strain evidence="3">JCM 31032</strain>
    </source>
</reference>
<dbReference type="Proteomes" id="UP001138997">
    <property type="component" value="Unassembled WGS sequence"/>
</dbReference>
<evidence type="ECO:0000313" key="4">
    <source>
        <dbReference type="Proteomes" id="UP001138997"/>
    </source>
</evidence>
<keyword evidence="1" id="KW-0472">Membrane</keyword>
<evidence type="ECO:0000259" key="2">
    <source>
        <dbReference type="Pfam" id="PF09990"/>
    </source>
</evidence>
<organism evidence="3 4">
    <name type="scientific">Kineosporia babensis</name>
    <dbReference type="NCBI Taxonomy" id="499548"/>
    <lineage>
        <taxon>Bacteria</taxon>
        <taxon>Bacillati</taxon>
        <taxon>Actinomycetota</taxon>
        <taxon>Actinomycetes</taxon>
        <taxon>Kineosporiales</taxon>
        <taxon>Kineosporiaceae</taxon>
        <taxon>Kineosporia</taxon>
    </lineage>
</organism>
<dbReference type="InterPro" id="IPR019251">
    <property type="entry name" value="DUF2231_TM"/>
</dbReference>
<keyword evidence="1" id="KW-1133">Transmembrane helix</keyword>
<dbReference type="RefSeq" id="WP_231441408.1">
    <property type="nucleotide sequence ID" value="NZ_JAJOMB010000006.1"/>
</dbReference>
<dbReference type="Pfam" id="PF09990">
    <property type="entry name" value="DUF2231"/>
    <property type="match status" value="1"/>
</dbReference>
<evidence type="ECO:0000313" key="3">
    <source>
        <dbReference type="EMBL" id="MCD5311818.1"/>
    </source>
</evidence>
<comment type="caution">
    <text evidence="3">The sequence shown here is derived from an EMBL/GenBank/DDBJ whole genome shotgun (WGS) entry which is preliminary data.</text>
</comment>
<feature type="transmembrane region" description="Helical" evidence="1">
    <location>
        <begin position="12"/>
        <end position="34"/>
    </location>
</feature>
<evidence type="ECO:0000256" key="1">
    <source>
        <dbReference type="SAM" id="Phobius"/>
    </source>
</evidence>
<protein>
    <recommendedName>
        <fullName evidence="2">DUF2231 domain-containing protein</fullName>
    </recommendedName>
</protein>